<keyword evidence="2" id="KW-1185">Reference proteome</keyword>
<dbReference type="EMBL" id="JYDL01001198">
    <property type="protein sequence ID" value="KRX11875.1"/>
    <property type="molecule type" value="Genomic_DNA"/>
</dbReference>
<dbReference type="AlphaFoldDB" id="A0A0V0RBN8"/>
<name>A0A0V0RBN8_9BILA</name>
<accession>A0A0V0RBN8</accession>
<reference evidence="1 2" key="1">
    <citation type="submission" date="2015-01" db="EMBL/GenBank/DDBJ databases">
        <title>Evolution of Trichinella species and genotypes.</title>
        <authorList>
            <person name="Korhonen P.K."/>
            <person name="Edoardo P."/>
            <person name="Giuseppe L.R."/>
            <person name="Gasser R.B."/>
        </authorList>
    </citation>
    <scope>NUCLEOTIDE SEQUENCE [LARGE SCALE GENOMIC DNA]</scope>
    <source>
        <strain evidence="1">ISS37</strain>
    </source>
</reference>
<organism evidence="1 2">
    <name type="scientific">Trichinella nelsoni</name>
    <dbReference type="NCBI Taxonomy" id="6336"/>
    <lineage>
        <taxon>Eukaryota</taxon>
        <taxon>Metazoa</taxon>
        <taxon>Ecdysozoa</taxon>
        <taxon>Nematoda</taxon>
        <taxon>Enoplea</taxon>
        <taxon>Dorylaimia</taxon>
        <taxon>Trichinellida</taxon>
        <taxon>Trichinellidae</taxon>
        <taxon>Trichinella</taxon>
    </lineage>
</organism>
<evidence type="ECO:0000313" key="1">
    <source>
        <dbReference type="EMBL" id="KRX11875.1"/>
    </source>
</evidence>
<sequence>MRGKLLRVLYSMTIWRDLLAYSRIFEVLHSTAEELGLKLNPVICLPNLNSLDPGHSRQLSQHPPARLLLPLLPSRAMADLA</sequence>
<protein>
    <submittedName>
        <fullName evidence="1">Uncharacterized protein</fullName>
    </submittedName>
</protein>
<comment type="caution">
    <text evidence="1">The sequence shown here is derived from an EMBL/GenBank/DDBJ whole genome shotgun (WGS) entry which is preliminary data.</text>
</comment>
<gene>
    <name evidence="1" type="ORF">T07_6512</name>
</gene>
<dbReference type="Proteomes" id="UP000054630">
    <property type="component" value="Unassembled WGS sequence"/>
</dbReference>
<evidence type="ECO:0000313" key="2">
    <source>
        <dbReference type="Proteomes" id="UP000054630"/>
    </source>
</evidence>
<proteinExistence type="predicted"/>